<gene>
    <name evidence="2" type="ORF">SDC9_123578</name>
</gene>
<accession>A0A645CI22</accession>
<dbReference type="EMBL" id="VSSQ01027363">
    <property type="protein sequence ID" value="MPM76579.1"/>
    <property type="molecule type" value="Genomic_DNA"/>
</dbReference>
<sequence>MGTVLAMDELKNAPFGKTQVLASGPSDIAATFRKIRGEHRLEIGHLLTALTAGETLGIDCALFCLGIEELAPRVEVYHQFLAVDGLLMATETTLGTLLFPALTHDRPPGSALAAEPARRHGLGAGWKER</sequence>
<protein>
    <submittedName>
        <fullName evidence="2">Uncharacterized protein</fullName>
    </submittedName>
</protein>
<proteinExistence type="predicted"/>
<dbReference type="AlphaFoldDB" id="A0A645CI22"/>
<organism evidence="2">
    <name type="scientific">bioreactor metagenome</name>
    <dbReference type="NCBI Taxonomy" id="1076179"/>
    <lineage>
        <taxon>unclassified sequences</taxon>
        <taxon>metagenomes</taxon>
        <taxon>ecological metagenomes</taxon>
    </lineage>
</organism>
<evidence type="ECO:0000256" key="1">
    <source>
        <dbReference type="SAM" id="MobiDB-lite"/>
    </source>
</evidence>
<name>A0A645CI22_9ZZZZ</name>
<comment type="caution">
    <text evidence="2">The sequence shown here is derived from an EMBL/GenBank/DDBJ whole genome shotgun (WGS) entry which is preliminary data.</text>
</comment>
<reference evidence="2" key="1">
    <citation type="submission" date="2019-08" db="EMBL/GenBank/DDBJ databases">
        <authorList>
            <person name="Kucharzyk K."/>
            <person name="Murdoch R.W."/>
            <person name="Higgins S."/>
            <person name="Loffler F."/>
        </authorList>
    </citation>
    <scope>NUCLEOTIDE SEQUENCE</scope>
</reference>
<feature type="region of interest" description="Disordered" evidence="1">
    <location>
        <begin position="108"/>
        <end position="129"/>
    </location>
</feature>
<evidence type="ECO:0000313" key="2">
    <source>
        <dbReference type="EMBL" id="MPM76579.1"/>
    </source>
</evidence>